<evidence type="ECO:0000256" key="8">
    <source>
        <dbReference type="ARBA" id="ARBA00023136"/>
    </source>
</evidence>
<reference evidence="10 11" key="1">
    <citation type="submission" date="2018-06" db="EMBL/GenBank/DDBJ databases">
        <authorList>
            <consortium name="Pathogen Informatics"/>
            <person name="Doyle S."/>
        </authorList>
    </citation>
    <scope>NUCLEOTIDE SEQUENCE [LARGE SCALE GENOMIC DNA]</scope>
    <source>
        <strain evidence="10 11">NCTC12120</strain>
    </source>
</reference>
<evidence type="ECO:0000256" key="3">
    <source>
        <dbReference type="ARBA" id="ARBA00022448"/>
    </source>
</evidence>
<organism evidence="10 11">
    <name type="scientific">Cedecea neteri</name>
    <dbReference type="NCBI Taxonomy" id="158822"/>
    <lineage>
        <taxon>Bacteria</taxon>
        <taxon>Pseudomonadati</taxon>
        <taxon>Pseudomonadota</taxon>
        <taxon>Gammaproteobacteria</taxon>
        <taxon>Enterobacterales</taxon>
        <taxon>Enterobacteriaceae</taxon>
        <taxon>Cedecea</taxon>
    </lineage>
</organism>
<proteinExistence type="inferred from homology"/>
<dbReference type="Gene3D" id="1.20.1740.10">
    <property type="entry name" value="Amino acid/polyamine transporter I"/>
    <property type="match status" value="1"/>
</dbReference>
<dbReference type="GO" id="GO:0005283">
    <property type="term" value="F:amino acid:sodium symporter activity"/>
    <property type="evidence" value="ECO:0007669"/>
    <property type="project" value="InterPro"/>
</dbReference>
<evidence type="ECO:0000256" key="9">
    <source>
        <dbReference type="RuleBase" id="RU363064"/>
    </source>
</evidence>
<keyword evidence="7 9" id="KW-1133">Transmembrane helix</keyword>
<dbReference type="AlphaFoldDB" id="A0A2X2T545"/>
<comment type="subcellular location">
    <subcellularLocation>
        <location evidence="9">Cell inner membrane</location>
        <topology evidence="9">Multi-pass membrane protein</topology>
    </subcellularLocation>
    <subcellularLocation>
        <location evidence="1">Cell membrane</location>
        <topology evidence="1">Multi-pass membrane protein</topology>
    </subcellularLocation>
</comment>
<keyword evidence="4" id="KW-1003">Cell membrane</keyword>
<feature type="transmembrane region" description="Helical" evidence="9">
    <location>
        <begin position="80"/>
        <end position="106"/>
    </location>
</feature>
<name>A0A2X2T545_9ENTR</name>
<evidence type="ECO:0000256" key="6">
    <source>
        <dbReference type="ARBA" id="ARBA00022847"/>
    </source>
</evidence>
<evidence type="ECO:0000256" key="1">
    <source>
        <dbReference type="ARBA" id="ARBA00004651"/>
    </source>
</evidence>
<dbReference type="PRINTS" id="PR00175">
    <property type="entry name" value="NAALASMPORT"/>
</dbReference>
<keyword evidence="9" id="KW-0997">Cell inner membrane</keyword>
<comment type="similarity">
    <text evidence="2 9">Belongs to the alanine or glycine:cation symporter (AGCS) (TC 2.A.25) family.</text>
</comment>
<keyword evidence="8 9" id="KW-0472">Membrane</keyword>
<evidence type="ECO:0000313" key="11">
    <source>
        <dbReference type="Proteomes" id="UP000251197"/>
    </source>
</evidence>
<evidence type="ECO:0000256" key="4">
    <source>
        <dbReference type="ARBA" id="ARBA00022475"/>
    </source>
</evidence>
<feature type="transmembrane region" description="Helical" evidence="9">
    <location>
        <begin position="320"/>
        <end position="343"/>
    </location>
</feature>
<evidence type="ECO:0000256" key="7">
    <source>
        <dbReference type="ARBA" id="ARBA00022989"/>
    </source>
</evidence>
<evidence type="ECO:0000313" key="10">
    <source>
        <dbReference type="EMBL" id="SQA97527.1"/>
    </source>
</evidence>
<dbReference type="GO" id="GO:0005886">
    <property type="term" value="C:plasma membrane"/>
    <property type="evidence" value="ECO:0007669"/>
    <property type="project" value="UniProtKB-SubCell"/>
</dbReference>
<protein>
    <submittedName>
        <fullName evidence="10">Na+/alanine symporter</fullName>
    </submittedName>
</protein>
<feature type="transmembrane region" description="Helical" evidence="9">
    <location>
        <begin position="435"/>
        <end position="458"/>
    </location>
</feature>
<evidence type="ECO:0000256" key="5">
    <source>
        <dbReference type="ARBA" id="ARBA00022692"/>
    </source>
</evidence>
<feature type="transmembrane region" description="Helical" evidence="9">
    <location>
        <begin position="363"/>
        <end position="386"/>
    </location>
</feature>
<feature type="transmembrane region" description="Helical" evidence="9">
    <location>
        <begin position="407"/>
        <end position="429"/>
    </location>
</feature>
<feature type="transmembrane region" description="Helical" evidence="9">
    <location>
        <begin position="156"/>
        <end position="177"/>
    </location>
</feature>
<gene>
    <name evidence="10" type="ORF">NCTC12120_01360</name>
</gene>
<dbReference type="EMBL" id="UAVU01000003">
    <property type="protein sequence ID" value="SQA97527.1"/>
    <property type="molecule type" value="Genomic_DNA"/>
</dbReference>
<dbReference type="Proteomes" id="UP000251197">
    <property type="component" value="Unassembled WGS sequence"/>
</dbReference>
<evidence type="ECO:0000256" key="2">
    <source>
        <dbReference type="ARBA" id="ARBA00009261"/>
    </source>
</evidence>
<keyword evidence="3 9" id="KW-0813">Transport</keyword>
<feature type="transmembrane region" description="Helical" evidence="9">
    <location>
        <begin position="197"/>
        <end position="213"/>
    </location>
</feature>
<keyword evidence="5 9" id="KW-0812">Transmembrane</keyword>
<feature type="transmembrane region" description="Helical" evidence="9">
    <location>
        <begin position="225"/>
        <end position="246"/>
    </location>
</feature>
<sequence>MHGPGPSTSPPSRINKRDVNDRFLILYQRSTLGSVLLWLLIGAGIWFTFRSGFVQFRYFTRLRLFLRNSGSPDPSGISSFQALCTSLAARVGSGNLAGIALAISAGGPGSVFWMWVAAVLSMATAFAECSLAQLYKTRDKEGNYRGGPAWYMERGLGMRWMGVLFSIFLIVAFGMVFNAVQANSIAIATQYAFDVPKIWVGLFLVAMTALVIWRGMRTIARLSQWLVPLMALLWVFMSLYVVGLHIERFPEVIRLIFSHAFGWHEAASGALGYTVSQAITNGFQRGMFSNEAGMGSTPNAAAAAAAWPPHPATQGVVQMFGVLIDTVIICTATAAIVLMSGMMDGIETSRSGIILVQQALSSAVGGWGSGFIVIIVFLFAFTSIMANYTYAENNLLFLNQDSRALKFLLRFMVLAMVMFGTQAALPLVWQLADVAMAIMAITNITAILLLSPVVKAIAADYLRQQKLGISPIFNPNRFPEIKNQLAPGVWDRNVEKKP</sequence>
<keyword evidence="6 9" id="KW-0769">Symport</keyword>
<dbReference type="FunFam" id="1.20.1740.10:FF:000004">
    <property type="entry name" value="Sodium:alanine symporter family protein"/>
    <property type="match status" value="1"/>
</dbReference>
<feature type="transmembrane region" description="Helical" evidence="9">
    <location>
        <begin position="35"/>
        <end position="59"/>
    </location>
</feature>
<dbReference type="STRING" id="158822.LH23_08655"/>
<dbReference type="InterPro" id="IPR001463">
    <property type="entry name" value="Na/Ala_symport"/>
</dbReference>
<dbReference type="PANTHER" id="PTHR30330:SF1">
    <property type="entry name" value="AMINO-ACID CARRIER PROTEIN ALST"/>
    <property type="match status" value="1"/>
</dbReference>
<dbReference type="NCBIfam" id="TIGR00835">
    <property type="entry name" value="agcS"/>
    <property type="match status" value="1"/>
</dbReference>
<accession>A0A2X2T545</accession>
<dbReference type="Pfam" id="PF01235">
    <property type="entry name" value="Na_Ala_symp"/>
    <property type="match status" value="1"/>
</dbReference>
<dbReference type="PANTHER" id="PTHR30330">
    <property type="entry name" value="AGSS FAMILY TRANSPORTER, SODIUM-ALANINE"/>
    <property type="match status" value="1"/>
</dbReference>